<dbReference type="InterPro" id="IPR000531">
    <property type="entry name" value="Beta-barrel_TonB"/>
</dbReference>
<gene>
    <name evidence="13" type="ORF">QDH73_08310</name>
</gene>
<keyword evidence="10" id="KW-0732">Signal</keyword>
<dbReference type="Gene3D" id="2.40.170.20">
    <property type="entry name" value="TonB-dependent receptor, beta-barrel domain"/>
    <property type="match status" value="1"/>
</dbReference>
<reference evidence="13 14" key="1">
    <citation type="submission" date="2023-04" db="EMBL/GenBank/DDBJ databases">
        <title>Novel Pseudoalteromonas species isolated from Pacific coral.</title>
        <authorList>
            <person name="Videau P."/>
            <person name="Shlafstein M.D."/>
            <person name="Oline D.K."/>
            <person name="Strangman W.K."/>
            <person name="Hahnke R.L."/>
            <person name="Saw J.H."/>
            <person name="Ushijima B."/>
        </authorList>
    </citation>
    <scope>NUCLEOTIDE SEQUENCE [LARGE SCALE GENOMIC DNA]</scope>
    <source>
        <strain evidence="13 14">LMG 14908</strain>
    </source>
</reference>
<keyword evidence="14" id="KW-1185">Reference proteome</keyword>
<feature type="domain" description="TonB-dependent receptor-like beta-barrel" evidence="11">
    <location>
        <begin position="348"/>
        <end position="830"/>
    </location>
</feature>
<dbReference type="InterPro" id="IPR012910">
    <property type="entry name" value="Plug_dom"/>
</dbReference>
<comment type="caution">
    <text evidence="13">The sequence shown here is derived from an EMBL/GenBank/DDBJ whole genome shotgun (WGS) entry which is preliminary data.</text>
</comment>
<feature type="chain" id="PRO_5045487744" evidence="10">
    <location>
        <begin position="31"/>
        <end position="866"/>
    </location>
</feature>
<evidence type="ECO:0000259" key="12">
    <source>
        <dbReference type="Pfam" id="PF07715"/>
    </source>
</evidence>
<evidence type="ECO:0000313" key="14">
    <source>
        <dbReference type="Proteomes" id="UP001242314"/>
    </source>
</evidence>
<dbReference type="CDD" id="cd01347">
    <property type="entry name" value="ligand_gated_channel"/>
    <property type="match status" value="1"/>
</dbReference>
<evidence type="ECO:0000256" key="6">
    <source>
        <dbReference type="ARBA" id="ARBA00023136"/>
    </source>
</evidence>
<feature type="domain" description="TonB-dependent receptor plug" evidence="12">
    <location>
        <begin position="59"/>
        <end position="166"/>
    </location>
</feature>
<comment type="similarity">
    <text evidence="8 9">Belongs to the TonB-dependent receptor family.</text>
</comment>
<dbReference type="PANTHER" id="PTHR47234">
    <property type="match status" value="1"/>
</dbReference>
<keyword evidence="3 8" id="KW-1134">Transmembrane beta strand</keyword>
<dbReference type="RefSeq" id="WP_039484238.1">
    <property type="nucleotide sequence ID" value="NZ_JASGWX010000006.1"/>
</dbReference>
<evidence type="ECO:0000256" key="9">
    <source>
        <dbReference type="RuleBase" id="RU003357"/>
    </source>
</evidence>
<dbReference type="Pfam" id="PF00593">
    <property type="entry name" value="TonB_dep_Rec_b-barrel"/>
    <property type="match status" value="1"/>
</dbReference>
<evidence type="ECO:0000256" key="1">
    <source>
        <dbReference type="ARBA" id="ARBA00004571"/>
    </source>
</evidence>
<dbReference type="InterPro" id="IPR036942">
    <property type="entry name" value="Beta-barrel_TonB_sf"/>
</dbReference>
<evidence type="ECO:0000259" key="11">
    <source>
        <dbReference type="Pfam" id="PF00593"/>
    </source>
</evidence>
<dbReference type="Pfam" id="PF07715">
    <property type="entry name" value="Plug"/>
    <property type="match status" value="1"/>
</dbReference>
<name>A0ABT9GEJ5_9GAMM</name>
<dbReference type="EMBL" id="JASGWX010000006">
    <property type="protein sequence ID" value="MDP4484019.1"/>
    <property type="molecule type" value="Genomic_DNA"/>
</dbReference>
<evidence type="ECO:0000256" key="8">
    <source>
        <dbReference type="PROSITE-ProRule" id="PRU01360"/>
    </source>
</evidence>
<dbReference type="InterPro" id="IPR039426">
    <property type="entry name" value="TonB-dep_rcpt-like"/>
</dbReference>
<dbReference type="PROSITE" id="PS52016">
    <property type="entry name" value="TONB_DEPENDENT_REC_3"/>
    <property type="match status" value="1"/>
</dbReference>
<keyword evidence="7 8" id="KW-0998">Cell outer membrane</keyword>
<dbReference type="PANTHER" id="PTHR47234:SF2">
    <property type="entry name" value="TONB-DEPENDENT RECEPTOR"/>
    <property type="match status" value="1"/>
</dbReference>
<proteinExistence type="inferred from homology"/>
<evidence type="ECO:0000256" key="3">
    <source>
        <dbReference type="ARBA" id="ARBA00022452"/>
    </source>
</evidence>
<evidence type="ECO:0000313" key="13">
    <source>
        <dbReference type="EMBL" id="MDP4484019.1"/>
    </source>
</evidence>
<keyword evidence="5 9" id="KW-0798">TonB box</keyword>
<evidence type="ECO:0000256" key="7">
    <source>
        <dbReference type="ARBA" id="ARBA00023237"/>
    </source>
</evidence>
<evidence type="ECO:0000256" key="2">
    <source>
        <dbReference type="ARBA" id="ARBA00022448"/>
    </source>
</evidence>
<dbReference type="Proteomes" id="UP001242314">
    <property type="component" value="Unassembled WGS sequence"/>
</dbReference>
<accession>A0ABT9GEJ5</accession>
<keyword evidence="6 8" id="KW-0472">Membrane</keyword>
<organism evidence="13 14">
    <name type="scientific">Pseudoalteromonas distincta</name>
    <dbReference type="NCBI Taxonomy" id="77608"/>
    <lineage>
        <taxon>Bacteria</taxon>
        <taxon>Pseudomonadati</taxon>
        <taxon>Pseudomonadota</taxon>
        <taxon>Gammaproteobacteria</taxon>
        <taxon>Alteromonadales</taxon>
        <taxon>Pseudoalteromonadaceae</taxon>
        <taxon>Pseudoalteromonas</taxon>
    </lineage>
</organism>
<keyword evidence="13" id="KW-0675">Receptor</keyword>
<feature type="signal peptide" evidence="10">
    <location>
        <begin position="1"/>
        <end position="30"/>
    </location>
</feature>
<dbReference type="InterPro" id="IPR037066">
    <property type="entry name" value="Plug_dom_sf"/>
</dbReference>
<keyword evidence="4 8" id="KW-0812">Transmembrane</keyword>
<evidence type="ECO:0000256" key="10">
    <source>
        <dbReference type="SAM" id="SignalP"/>
    </source>
</evidence>
<protein>
    <submittedName>
        <fullName evidence="13">TonB-dependent receptor</fullName>
    </submittedName>
</protein>
<dbReference type="SUPFAM" id="SSF56935">
    <property type="entry name" value="Porins"/>
    <property type="match status" value="1"/>
</dbReference>
<keyword evidence="2 8" id="KW-0813">Transport</keyword>
<comment type="subcellular location">
    <subcellularLocation>
        <location evidence="1 8">Cell outer membrane</location>
        <topology evidence="1 8">Multi-pass membrane protein</topology>
    </subcellularLocation>
</comment>
<dbReference type="Gene3D" id="2.170.130.10">
    <property type="entry name" value="TonB-dependent receptor, plug domain"/>
    <property type="match status" value="1"/>
</dbReference>
<evidence type="ECO:0000256" key="5">
    <source>
        <dbReference type="ARBA" id="ARBA00023077"/>
    </source>
</evidence>
<evidence type="ECO:0000256" key="4">
    <source>
        <dbReference type="ARBA" id="ARBA00022692"/>
    </source>
</evidence>
<sequence>MLNNQVSKAVRLAIAFGAVSTAAFSANTFAAEEDSVEKVERIEVTGSRIKRVDMAGDLPVTVIDRAAIELSGETSVADLLRNTTFNSLGSFRPQSGSSAQGATTVSLRGLGADRSLVLVDGRRLPKSTLTGSSQDLNSIPMAAVERVEILTDGASALYGSDAIGGVINVILRKDFNGAEVTLGSGRIEHEGGDRENGSVLFGASSDNASVIAGASWSGRDIVYARDFPWSSPGGSVYSNNFTTFSTDPETGERASNFDFFSPEATCEGVGNENFYRIGDRCGFNFSAVSADEASIKNRSAFVKATYEINDDWSIFTDINIAQTKSFGRYAPGLDTTAYDASSDTVFIGADSPNNPTNPNSPIYDASLGLEQQGLDYWHRFAALGNRDNNLSTELKDIGFGAKGMFGEVSVEAGVRKTINESHNVGEGYILRSIARQYINDGTYMLNDPFGASEDVRGAMTVTTSRTGKFNQEEFYANAAFDIMETDAGAIQAFVGFEYRSEDYADIYDSLSAAGQVGGSSGSSAGGDRSVRGLFFEALVPVSEEFELNFAGRYDDYSDYGSDFSPKVSARYNPIDDLVLRASWGKGFRAPSLPDLTQQPSESADSVSDEATCLAIGEAADCSSQINALVIANPGLGSEQSDQYSLGVVYQVTDAISVELDYYNIEITNRIRAFSAQSIIDARLRGDSVPDAFTVSRSPNGAITQLVRGFGNDGSLETSGIDFKANSMFEFGDAGTLRTNFNLSHIVDYSTDGGRNFVDDPGVPQMRLNLSNVYSVSDFDFTWNLNLIDSQCEDITADGECEGHIPSWVTHDLQIAYNTPWNGKVSFGAQNAFGKQPPLFASGGRDYNFDLYSGFGRTMYLNFKQSF</sequence>